<dbReference type="FunFam" id="3.20.20.80:FF:000040">
    <property type="entry name" value="Beta-galactosidase A"/>
    <property type="match status" value="1"/>
</dbReference>
<dbReference type="SUPFAM" id="SSF117100">
    <property type="entry name" value="Beta-galactosidase LacA, domain 3"/>
    <property type="match status" value="1"/>
</dbReference>
<keyword evidence="10" id="KW-0119">Carbohydrate metabolism</keyword>
<organism evidence="17 18">
    <name type="scientific">Blastomyces silverae</name>
    <dbReference type="NCBI Taxonomy" id="2060906"/>
    <lineage>
        <taxon>Eukaryota</taxon>
        <taxon>Fungi</taxon>
        <taxon>Dikarya</taxon>
        <taxon>Ascomycota</taxon>
        <taxon>Pezizomycotina</taxon>
        <taxon>Eurotiomycetes</taxon>
        <taxon>Eurotiomycetidae</taxon>
        <taxon>Onygenales</taxon>
        <taxon>Ajellomycetaceae</taxon>
        <taxon>Blastomyces</taxon>
    </lineage>
</organism>
<evidence type="ECO:0000256" key="7">
    <source>
        <dbReference type="ARBA" id="ARBA00022801"/>
    </source>
</evidence>
<dbReference type="Pfam" id="PF10435">
    <property type="entry name" value="BetaGal_dom2"/>
    <property type="match status" value="1"/>
</dbReference>
<evidence type="ECO:0000259" key="16">
    <source>
        <dbReference type="SMART" id="SM01029"/>
    </source>
</evidence>
<dbReference type="FunFam" id="2.60.120.260:FF:000088">
    <property type="entry name" value="Beta-galactosidase A"/>
    <property type="match status" value="1"/>
</dbReference>
<dbReference type="InterPro" id="IPR018954">
    <property type="entry name" value="Betagal_dom2"/>
</dbReference>
<dbReference type="SUPFAM" id="SSF49785">
    <property type="entry name" value="Galactose-binding domain-like"/>
    <property type="match status" value="2"/>
</dbReference>
<dbReference type="GO" id="GO:0005576">
    <property type="term" value="C:extracellular region"/>
    <property type="evidence" value="ECO:0007669"/>
    <property type="project" value="UniProtKB-SubCell"/>
</dbReference>
<keyword evidence="6 15" id="KW-0732">Signal</keyword>
<dbReference type="FunFam" id="2.60.120.260:FF:000065">
    <property type="entry name" value="Beta-galactosidase A"/>
    <property type="match status" value="1"/>
</dbReference>
<comment type="catalytic activity">
    <reaction evidence="1 13">
        <text>Hydrolysis of terminal non-reducing beta-D-galactose residues in beta-D-galactosides.</text>
        <dbReference type="EC" id="3.2.1.23"/>
    </reaction>
</comment>
<dbReference type="PANTHER" id="PTHR23421">
    <property type="entry name" value="BETA-GALACTOSIDASE RELATED"/>
    <property type="match status" value="1"/>
</dbReference>
<evidence type="ECO:0000256" key="2">
    <source>
        <dbReference type="ARBA" id="ARBA00004613"/>
    </source>
</evidence>
<name>A0A0H1B1Z0_9EURO</name>
<dbReference type="InterPro" id="IPR008979">
    <property type="entry name" value="Galactose-bd-like_sf"/>
</dbReference>
<protein>
    <recommendedName>
        <fullName evidence="4 13">Beta-galactosidase</fullName>
        <ecNumber evidence="4 13">3.2.1.23</ecNumber>
    </recommendedName>
</protein>
<keyword evidence="11 13" id="KW-0326">Glycosidase</keyword>
<dbReference type="Gene3D" id="2.102.20.10">
    <property type="entry name" value="Beta-galactosidase, domain 2"/>
    <property type="match status" value="1"/>
</dbReference>
<dbReference type="InterPro" id="IPR025300">
    <property type="entry name" value="BetaGal_jelly_roll_dom"/>
</dbReference>
<dbReference type="InterPro" id="IPR017853">
    <property type="entry name" value="GH"/>
</dbReference>
<dbReference type="Pfam" id="PF13363">
    <property type="entry name" value="BetaGal_dom3"/>
    <property type="match status" value="1"/>
</dbReference>
<evidence type="ECO:0000256" key="12">
    <source>
        <dbReference type="ARBA" id="ARBA00023326"/>
    </source>
</evidence>
<evidence type="ECO:0000313" key="17">
    <source>
        <dbReference type="EMBL" id="KLJ05444.1"/>
    </source>
</evidence>
<dbReference type="GO" id="GO:0000272">
    <property type="term" value="P:polysaccharide catabolic process"/>
    <property type="evidence" value="ECO:0007669"/>
    <property type="project" value="UniProtKB-KW"/>
</dbReference>
<evidence type="ECO:0000256" key="1">
    <source>
        <dbReference type="ARBA" id="ARBA00001412"/>
    </source>
</evidence>
<dbReference type="Pfam" id="PF13364">
    <property type="entry name" value="BetaGal_ABD2"/>
    <property type="match status" value="2"/>
</dbReference>
<evidence type="ECO:0000256" key="8">
    <source>
        <dbReference type="ARBA" id="ARBA00023157"/>
    </source>
</evidence>
<sequence length="1011" mass="112196">MRFLSACAIACLALQSAAAAVVDRKLGGFTVIEHPDPAKRDLLQDIVKWDNESLFINGERIMIFSAEFHPFRLPVPSLWLDIFQKIKALGFNCVSFYTNWGLTEGKPGEYTAEGIFAWEPFFEAATEAGIYLLARPGPYINAEVSGGGFPGWLQRVRGQFRTSDKDYLAATDNYIAHIASTVAKAQITNGGPVILYQPENEYTLSLRLHDFPDGDYMQYVIDQARKAGIVVPMISNDAWAAGNNAPGSGKGEVDIYGHDKYPLGFNCADPDFWPPGFLPTHWRQLHLLQSPATPYSLVEFQAGAYDPWGGNGLDKCARLLNHEFQRVFYKNNFSFGNVFLNLYMTFGGTNWGNLGHPGGYTSYDYGAPISEDRNITREKYSELKLMGNFMKASPSFMNAVPGHWSLSKFTNKPALTVTPLIGRLSDSSFFVLRHSEYSSKASTNYKLKLPTSVGRLTIPQLNGTLTLNGRDSKIHVTDYDVAGTNILYSTAEIFTWKKFGDRKVLVVYGGENERHELAVSTSSMPSVVEGPSHDMTIKKVDDYVVLNWETMPERRIVDIGDLSVFILDRNSAYNYWVPEVPRSGETPGFSTFENTASSIIVKAGYLVRTAFVRGSELHITADFNTTTPIEVIGAPKKTSTLHINGEKVGHKVNDHGIWTTSIEYAAPKIELPDLESLEWKYIDSLPELQGDYDDSAWTVADHKKTNNTLRPLTTPTSLHASDYGYHAGYLIYRGHFVASGIETGISFETQGGFGFGNSAWLNGSHIGSWKGKGHLGSSTNIYSFPKLKAGQKYIFTVLVDNMGLGQNYVIGADSAKNPRGIQHYELFGRLQSRVTWKLAGNLGGEDYQDRFRGPLNEGGLYIERQGWHQPKAPTQSWKSASPITDGVDGAGVGFFTTEFNLDIPRGWDVPLYFTFPGINSSPSTYRVQLYVNGFQFGKYVSNLGPQTSFPVPQGILNYQGKNTVGITLWALDGKGAKLERLVLEYREAVRTGMRDVTLVDGPAWKKREGAC</sequence>
<comment type="similarity">
    <text evidence="3 14">Belongs to the glycosyl hydrolase 35 family.</text>
</comment>
<dbReference type="EC" id="3.2.1.23" evidence="4 13"/>
<dbReference type="OrthoDB" id="1657402at2759"/>
<evidence type="ECO:0000313" key="18">
    <source>
        <dbReference type="Proteomes" id="UP000053573"/>
    </source>
</evidence>
<evidence type="ECO:0000256" key="13">
    <source>
        <dbReference type="RuleBase" id="RU000675"/>
    </source>
</evidence>
<keyword evidence="9" id="KW-0325">Glycoprotein</keyword>
<proteinExistence type="inferred from homology"/>
<keyword evidence="18" id="KW-1185">Reference proteome</keyword>
<dbReference type="Gene3D" id="3.20.20.80">
    <property type="entry name" value="Glycosidases"/>
    <property type="match status" value="1"/>
</dbReference>
<evidence type="ECO:0000256" key="11">
    <source>
        <dbReference type="ARBA" id="ARBA00023295"/>
    </source>
</evidence>
<dbReference type="SUPFAM" id="SSF51011">
    <property type="entry name" value="Glycosyl hydrolase domain"/>
    <property type="match status" value="1"/>
</dbReference>
<dbReference type="STRING" id="2060906.A0A0H1B1Z0"/>
<dbReference type="FunFam" id="2.60.390.10:FF:000001">
    <property type="entry name" value="Beta-galactosidase A"/>
    <property type="match status" value="1"/>
</dbReference>
<evidence type="ECO:0000256" key="6">
    <source>
        <dbReference type="ARBA" id="ARBA00022729"/>
    </source>
</evidence>
<reference evidence="18" key="1">
    <citation type="journal article" date="2015" name="PLoS Genet.">
        <title>The dynamic genome and transcriptome of the human fungal pathogen Blastomyces and close relative Emmonsia.</title>
        <authorList>
            <person name="Munoz J.F."/>
            <person name="Gauthier G.M."/>
            <person name="Desjardins C.A."/>
            <person name="Gallo J.E."/>
            <person name="Holder J."/>
            <person name="Sullivan T.D."/>
            <person name="Marty A.J."/>
            <person name="Carmen J.C."/>
            <person name="Chen Z."/>
            <person name="Ding L."/>
            <person name="Gujja S."/>
            <person name="Magrini V."/>
            <person name="Misas E."/>
            <person name="Mitreva M."/>
            <person name="Priest M."/>
            <person name="Saif S."/>
            <person name="Whiston E.A."/>
            <person name="Young S."/>
            <person name="Zeng Q."/>
            <person name="Goldman W.E."/>
            <person name="Mardis E.R."/>
            <person name="Taylor J.W."/>
            <person name="McEwen J.G."/>
            <person name="Clay O.K."/>
            <person name="Klein B.S."/>
            <person name="Cuomo C.A."/>
        </authorList>
    </citation>
    <scope>NUCLEOTIDE SEQUENCE [LARGE SCALE GENOMIC DNA]</scope>
    <source>
        <strain evidence="18">UAMH 139</strain>
    </source>
</reference>
<keyword evidence="5" id="KW-0964">Secreted</keyword>
<evidence type="ECO:0000256" key="3">
    <source>
        <dbReference type="ARBA" id="ARBA00009809"/>
    </source>
</evidence>
<dbReference type="InterPro" id="IPR031330">
    <property type="entry name" value="Gly_Hdrlase_35_cat"/>
</dbReference>
<dbReference type="GO" id="GO:0004565">
    <property type="term" value="F:beta-galactosidase activity"/>
    <property type="evidence" value="ECO:0007669"/>
    <property type="project" value="UniProtKB-EC"/>
</dbReference>
<comment type="caution">
    <text evidence="17">The sequence shown here is derived from an EMBL/GenBank/DDBJ whole genome shotgun (WGS) entry which is preliminary data.</text>
</comment>
<evidence type="ECO:0000256" key="5">
    <source>
        <dbReference type="ARBA" id="ARBA00022525"/>
    </source>
</evidence>
<dbReference type="AlphaFoldDB" id="A0A0H1B1Z0"/>
<dbReference type="Proteomes" id="UP000053573">
    <property type="component" value="Unassembled WGS sequence"/>
</dbReference>
<dbReference type="Pfam" id="PF01301">
    <property type="entry name" value="Glyco_hydro_35"/>
    <property type="match status" value="1"/>
</dbReference>
<dbReference type="InterPro" id="IPR019801">
    <property type="entry name" value="Glyco_hydro_35_CS"/>
</dbReference>
<feature type="domain" description="Beta-galactosidase" evidence="16">
    <location>
        <begin position="396"/>
        <end position="575"/>
    </location>
</feature>
<keyword evidence="12" id="KW-0624">Polysaccharide degradation</keyword>
<evidence type="ECO:0000256" key="10">
    <source>
        <dbReference type="ARBA" id="ARBA00023277"/>
    </source>
</evidence>
<evidence type="ECO:0000256" key="15">
    <source>
        <dbReference type="SAM" id="SignalP"/>
    </source>
</evidence>
<dbReference type="SUPFAM" id="SSF51445">
    <property type="entry name" value="(Trans)glycosidases"/>
    <property type="match status" value="1"/>
</dbReference>
<dbReference type="PRINTS" id="PR00742">
    <property type="entry name" value="GLHYDRLASE35"/>
</dbReference>
<evidence type="ECO:0000256" key="9">
    <source>
        <dbReference type="ARBA" id="ARBA00023180"/>
    </source>
</evidence>
<dbReference type="PROSITE" id="PS01182">
    <property type="entry name" value="GLYCOSYL_HYDROL_F35"/>
    <property type="match status" value="1"/>
</dbReference>
<dbReference type="Gene3D" id="2.60.390.10">
    <property type="entry name" value="Beta-galactosidase, domain 3"/>
    <property type="match status" value="1"/>
</dbReference>
<evidence type="ECO:0000256" key="14">
    <source>
        <dbReference type="RuleBase" id="RU003679"/>
    </source>
</evidence>
<accession>A0A0H1B1Z0</accession>
<comment type="subcellular location">
    <subcellularLocation>
        <location evidence="2">Secreted</location>
    </subcellularLocation>
</comment>
<dbReference type="Gene3D" id="2.60.120.260">
    <property type="entry name" value="Galactose-binding domain-like"/>
    <property type="match status" value="2"/>
</dbReference>
<dbReference type="InterPro" id="IPR037110">
    <property type="entry name" value="Betagal_dom2_sf"/>
</dbReference>
<evidence type="ECO:0000256" key="4">
    <source>
        <dbReference type="ARBA" id="ARBA00012756"/>
    </source>
</evidence>
<dbReference type="EMBL" id="LDEV01003634">
    <property type="protein sequence ID" value="KLJ05444.1"/>
    <property type="molecule type" value="Genomic_DNA"/>
</dbReference>
<dbReference type="InterPro" id="IPR036833">
    <property type="entry name" value="BetaGal_dom3_sf"/>
</dbReference>
<feature type="signal peptide" evidence="15">
    <location>
        <begin position="1"/>
        <end position="19"/>
    </location>
</feature>
<feature type="chain" id="PRO_5005199349" description="Beta-galactosidase" evidence="15">
    <location>
        <begin position="20"/>
        <end position="1011"/>
    </location>
</feature>
<dbReference type="InterPro" id="IPR025972">
    <property type="entry name" value="BetaGal_dom3"/>
</dbReference>
<gene>
    <name evidence="17" type="ORF">EMPG_11070</name>
</gene>
<dbReference type="InterPro" id="IPR001944">
    <property type="entry name" value="Glycoside_Hdrlase_35"/>
</dbReference>
<keyword evidence="8" id="KW-1015">Disulfide bond</keyword>
<keyword evidence="7 13" id="KW-0378">Hydrolase</keyword>
<dbReference type="FunFam" id="2.102.20.10:FF:000001">
    <property type="entry name" value="Beta-galactosidase A"/>
    <property type="match status" value="1"/>
</dbReference>
<dbReference type="SMART" id="SM01029">
    <property type="entry name" value="BetaGal_dom2"/>
    <property type="match status" value="1"/>
</dbReference>